<proteinExistence type="predicted"/>
<organism evidence="1">
    <name type="scientific">marine metagenome</name>
    <dbReference type="NCBI Taxonomy" id="408172"/>
    <lineage>
        <taxon>unclassified sequences</taxon>
        <taxon>metagenomes</taxon>
        <taxon>ecological metagenomes</taxon>
    </lineage>
</organism>
<sequence length="74" mass="7828">GIDGVDGTDALDDDGDWVDGLGELVCDGGFGVEGRLGVDCEVQPKLSASAVSATIEKRLRMRLWFMGSSFVHVV</sequence>
<gene>
    <name evidence="1" type="ORF">METZ01_LOCUS7512</name>
</gene>
<evidence type="ECO:0000313" key="1">
    <source>
        <dbReference type="EMBL" id="SUZ54658.1"/>
    </source>
</evidence>
<protein>
    <submittedName>
        <fullName evidence="1">Uncharacterized protein</fullName>
    </submittedName>
</protein>
<feature type="non-terminal residue" evidence="1">
    <location>
        <position position="1"/>
    </location>
</feature>
<reference evidence="1" key="1">
    <citation type="submission" date="2018-05" db="EMBL/GenBank/DDBJ databases">
        <authorList>
            <person name="Lanie J.A."/>
            <person name="Ng W.-L."/>
            <person name="Kazmierczak K.M."/>
            <person name="Andrzejewski T.M."/>
            <person name="Davidsen T.M."/>
            <person name="Wayne K.J."/>
            <person name="Tettelin H."/>
            <person name="Glass J.I."/>
            <person name="Rusch D."/>
            <person name="Podicherti R."/>
            <person name="Tsui H.-C.T."/>
            <person name="Winkler M.E."/>
        </authorList>
    </citation>
    <scope>NUCLEOTIDE SEQUENCE</scope>
</reference>
<accession>A0A381NLG2</accession>
<dbReference type="EMBL" id="UINC01000399">
    <property type="protein sequence ID" value="SUZ54658.1"/>
    <property type="molecule type" value="Genomic_DNA"/>
</dbReference>
<name>A0A381NLG2_9ZZZZ</name>
<dbReference type="AlphaFoldDB" id="A0A381NLG2"/>